<dbReference type="EMBL" id="SGPJ01000016">
    <property type="protein sequence ID" value="THH01830.1"/>
    <property type="molecule type" value="Genomic_DNA"/>
</dbReference>
<accession>A0A4S4KXN7</accession>
<sequence>MDRAWTQQMAEIVKNTNEAEVIAYDVGEVRLQYHEEMAKMRITCHDVLSTVQALGADTELCQREGVALVQQENKILALSDEIKRMEASYKEKVVAVLEETKRLVELCDKTRDLDD</sequence>
<keyword evidence="2" id="KW-1185">Reference proteome</keyword>
<protein>
    <submittedName>
        <fullName evidence="1">Uncharacterized protein</fullName>
    </submittedName>
</protein>
<proteinExistence type="predicted"/>
<reference evidence="1 2" key="1">
    <citation type="submission" date="2019-02" db="EMBL/GenBank/DDBJ databases">
        <title>Genome sequencing of the rare red list fungi Phlebia centrifuga.</title>
        <authorList>
            <person name="Buettner E."/>
            <person name="Kellner H."/>
        </authorList>
    </citation>
    <scope>NUCLEOTIDE SEQUENCE [LARGE SCALE GENOMIC DNA]</scope>
    <source>
        <strain evidence="1 2">DSM 108282</strain>
    </source>
</reference>
<dbReference type="AlphaFoldDB" id="A0A4S4KXN7"/>
<evidence type="ECO:0000313" key="2">
    <source>
        <dbReference type="Proteomes" id="UP000309038"/>
    </source>
</evidence>
<comment type="caution">
    <text evidence="1">The sequence shown here is derived from an EMBL/GenBank/DDBJ whole genome shotgun (WGS) entry which is preliminary data.</text>
</comment>
<organism evidence="1 2">
    <name type="scientific">Hermanssonia centrifuga</name>
    <dbReference type="NCBI Taxonomy" id="98765"/>
    <lineage>
        <taxon>Eukaryota</taxon>
        <taxon>Fungi</taxon>
        <taxon>Dikarya</taxon>
        <taxon>Basidiomycota</taxon>
        <taxon>Agaricomycotina</taxon>
        <taxon>Agaricomycetes</taxon>
        <taxon>Polyporales</taxon>
        <taxon>Meruliaceae</taxon>
        <taxon>Hermanssonia</taxon>
    </lineage>
</organism>
<name>A0A4S4KXN7_9APHY</name>
<gene>
    <name evidence="1" type="ORF">EW026_g953</name>
</gene>
<dbReference type="Proteomes" id="UP000309038">
    <property type="component" value="Unassembled WGS sequence"/>
</dbReference>
<evidence type="ECO:0000313" key="1">
    <source>
        <dbReference type="EMBL" id="THH01830.1"/>
    </source>
</evidence>